<dbReference type="Gene3D" id="3.90.79.10">
    <property type="entry name" value="Nucleoside Triphosphate Pyrophosphohydrolase"/>
    <property type="match status" value="1"/>
</dbReference>
<feature type="domain" description="Nudix hydrolase" evidence="6">
    <location>
        <begin position="8"/>
        <end position="142"/>
    </location>
</feature>
<reference evidence="8" key="1">
    <citation type="submission" date="2016-10" db="EMBL/GenBank/DDBJ databases">
        <authorList>
            <person name="Varghese N."/>
            <person name="Submissions S."/>
        </authorList>
    </citation>
    <scope>NUCLEOTIDE SEQUENCE [LARGE SCALE GENOMIC DNA]</scope>
    <source>
        <strain evidence="8">CGMCC 4.3568</strain>
    </source>
</reference>
<dbReference type="PANTHER" id="PTHR43222">
    <property type="entry name" value="NUDIX HYDROLASE 23"/>
    <property type="match status" value="1"/>
</dbReference>
<dbReference type="SUPFAM" id="SSF53254">
    <property type="entry name" value="Phosphoglycerate mutase-like"/>
    <property type="match status" value="1"/>
</dbReference>
<evidence type="ECO:0000256" key="2">
    <source>
        <dbReference type="ARBA" id="ARBA00005582"/>
    </source>
</evidence>
<dbReference type="Gene3D" id="3.40.50.1240">
    <property type="entry name" value="Phosphoglycerate mutase-like"/>
    <property type="match status" value="1"/>
</dbReference>
<dbReference type="SMART" id="SM00855">
    <property type="entry name" value="PGAM"/>
    <property type="match status" value="1"/>
</dbReference>
<evidence type="ECO:0000256" key="5">
    <source>
        <dbReference type="RuleBase" id="RU003476"/>
    </source>
</evidence>
<gene>
    <name evidence="7" type="ORF">SAMN05216266_10548</name>
</gene>
<dbReference type="EMBL" id="FOKG01000005">
    <property type="protein sequence ID" value="SFB12235.1"/>
    <property type="molecule type" value="Genomic_DNA"/>
</dbReference>
<protein>
    <submittedName>
        <fullName evidence="7">8-oxo-dGTP diphosphatase</fullName>
    </submittedName>
</protein>
<dbReference type="AlphaFoldDB" id="A0A1I0YFP4"/>
<sequence>MSPAEATPAVRAAGAVLWRTGKKEAGGTVEVAVAHRPRYGDWSLPKGKLDPGETPPVAAVRELREETGFDAVLGRYLRQVGYEVEQRGSRVYKVVDFFSARAVSGEFEANDEVDDLRWLPVREAESLLTYPADVAVLREFRALPAQLTTVLLVRHAKAGKREEWTGDDDLRPLSDAGLRQAEAVRTMVRAFGPDRVLAAPRLRCVQTVQGVAEDLSTEVRHEALLAEEGYWRDPVLGVARLLAIVSDGGTPLISSQGGVIPDVVTMLAERDGVALPWGKSGTVSAKKGSLWLLSFRPATEEEGPRLVAASYFPSPLPAPAAARS</sequence>
<dbReference type="InterPro" id="IPR013078">
    <property type="entry name" value="His_Pase_superF_clade-1"/>
</dbReference>
<dbReference type="PROSITE" id="PS00893">
    <property type="entry name" value="NUDIX_BOX"/>
    <property type="match status" value="1"/>
</dbReference>
<dbReference type="InterPro" id="IPR015797">
    <property type="entry name" value="NUDIX_hydrolase-like_dom_sf"/>
</dbReference>
<dbReference type="CDD" id="cd07067">
    <property type="entry name" value="HP_PGM_like"/>
    <property type="match status" value="1"/>
</dbReference>
<dbReference type="InterPro" id="IPR029033">
    <property type="entry name" value="His_PPase_superfam"/>
</dbReference>
<dbReference type="STRING" id="490629.SAMN05216266_10548"/>
<dbReference type="Pfam" id="PF00300">
    <property type="entry name" value="His_Phos_1"/>
    <property type="match status" value="1"/>
</dbReference>
<dbReference type="InterPro" id="IPR020084">
    <property type="entry name" value="NUDIX_hydrolase_CS"/>
</dbReference>
<dbReference type="CDD" id="cd03673">
    <property type="entry name" value="NUDIX_Ap6A_hydrolase"/>
    <property type="match status" value="1"/>
</dbReference>
<dbReference type="InterPro" id="IPR000086">
    <property type="entry name" value="NUDIX_hydrolase_dom"/>
</dbReference>
<organism evidence="7 8">
    <name type="scientific">Amycolatopsis marina</name>
    <dbReference type="NCBI Taxonomy" id="490629"/>
    <lineage>
        <taxon>Bacteria</taxon>
        <taxon>Bacillati</taxon>
        <taxon>Actinomycetota</taxon>
        <taxon>Actinomycetes</taxon>
        <taxon>Pseudonocardiales</taxon>
        <taxon>Pseudonocardiaceae</taxon>
        <taxon>Amycolatopsis</taxon>
    </lineage>
</organism>
<dbReference type="PRINTS" id="PR00502">
    <property type="entry name" value="NUDIXFAMILY"/>
</dbReference>
<dbReference type="Proteomes" id="UP000243799">
    <property type="component" value="Unassembled WGS sequence"/>
</dbReference>
<accession>A0A1I0YFP4</accession>
<proteinExistence type="inferred from homology"/>
<name>A0A1I0YFP4_9PSEU</name>
<dbReference type="GO" id="GO:0016787">
    <property type="term" value="F:hydrolase activity"/>
    <property type="evidence" value="ECO:0007669"/>
    <property type="project" value="UniProtKB-KW"/>
</dbReference>
<dbReference type="RefSeq" id="WP_091672250.1">
    <property type="nucleotide sequence ID" value="NZ_FOKG01000005.1"/>
</dbReference>
<evidence type="ECO:0000313" key="7">
    <source>
        <dbReference type="EMBL" id="SFB12235.1"/>
    </source>
</evidence>
<comment type="cofactor">
    <cofactor evidence="1">
        <name>Mg(2+)</name>
        <dbReference type="ChEBI" id="CHEBI:18420"/>
    </cofactor>
</comment>
<dbReference type="PANTHER" id="PTHR43222:SF9">
    <property type="entry name" value="8-OXO-(D)GTP PHOSPHATASE"/>
    <property type="match status" value="1"/>
</dbReference>
<comment type="similarity">
    <text evidence="2 5">Belongs to the Nudix hydrolase family.</text>
</comment>
<evidence type="ECO:0000259" key="6">
    <source>
        <dbReference type="PROSITE" id="PS51462"/>
    </source>
</evidence>
<keyword evidence="3 5" id="KW-0378">Hydrolase</keyword>
<evidence type="ECO:0000313" key="8">
    <source>
        <dbReference type="Proteomes" id="UP000243799"/>
    </source>
</evidence>
<dbReference type="Pfam" id="PF00293">
    <property type="entry name" value="NUDIX"/>
    <property type="match status" value="1"/>
</dbReference>
<evidence type="ECO:0000256" key="4">
    <source>
        <dbReference type="ARBA" id="ARBA00022842"/>
    </source>
</evidence>
<dbReference type="SUPFAM" id="SSF55811">
    <property type="entry name" value="Nudix"/>
    <property type="match status" value="1"/>
</dbReference>
<keyword evidence="8" id="KW-1185">Reference proteome</keyword>
<evidence type="ECO:0000256" key="3">
    <source>
        <dbReference type="ARBA" id="ARBA00022801"/>
    </source>
</evidence>
<keyword evidence="4" id="KW-0460">Magnesium</keyword>
<evidence type="ECO:0000256" key="1">
    <source>
        <dbReference type="ARBA" id="ARBA00001946"/>
    </source>
</evidence>
<dbReference type="PROSITE" id="PS51462">
    <property type="entry name" value="NUDIX"/>
    <property type="match status" value="1"/>
</dbReference>
<dbReference type="OrthoDB" id="4287477at2"/>
<dbReference type="InterPro" id="IPR020476">
    <property type="entry name" value="Nudix_hydrolase"/>
</dbReference>